<comment type="caution">
    <text evidence="1">The sequence shown here is derived from an EMBL/GenBank/DDBJ whole genome shotgun (WGS) entry which is preliminary data.</text>
</comment>
<dbReference type="InterPro" id="IPR036388">
    <property type="entry name" value="WH-like_DNA-bd_sf"/>
</dbReference>
<evidence type="ECO:0000313" key="2">
    <source>
        <dbReference type="Proteomes" id="UP000518300"/>
    </source>
</evidence>
<protein>
    <submittedName>
        <fullName evidence="1">Helix-turn-helix domain-containing protein</fullName>
    </submittedName>
</protein>
<gene>
    <name evidence="1" type="ORF">HG543_40665</name>
</gene>
<dbReference type="PANTHER" id="PTHR38600">
    <property type="entry name" value="TRANSCRIPTIONAL REGULATORY PROTEIN"/>
    <property type="match status" value="1"/>
</dbReference>
<accession>A0A848LTW6</accession>
<dbReference type="PANTHER" id="PTHR38600:SF2">
    <property type="entry name" value="SLL0088 PROTEIN"/>
    <property type="match status" value="1"/>
</dbReference>
<dbReference type="EMBL" id="JABBJJ010000297">
    <property type="protein sequence ID" value="NMO21119.1"/>
    <property type="molecule type" value="Genomic_DNA"/>
</dbReference>
<dbReference type="InterPro" id="IPR036390">
    <property type="entry name" value="WH_DNA-bd_sf"/>
</dbReference>
<dbReference type="AlphaFoldDB" id="A0A848LTW6"/>
<organism evidence="1 2">
    <name type="scientific">Pyxidicoccus fallax</name>
    <dbReference type="NCBI Taxonomy" id="394095"/>
    <lineage>
        <taxon>Bacteria</taxon>
        <taxon>Pseudomonadati</taxon>
        <taxon>Myxococcota</taxon>
        <taxon>Myxococcia</taxon>
        <taxon>Myxococcales</taxon>
        <taxon>Cystobacterineae</taxon>
        <taxon>Myxococcaceae</taxon>
        <taxon>Pyxidicoccus</taxon>
    </lineage>
</organism>
<dbReference type="RefSeq" id="WP_169350318.1">
    <property type="nucleotide sequence ID" value="NZ_JABBJJ010000297.1"/>
</dbReference>
<evidence type="ECO:0000313" key="1">
    <source>
        <dbReference type="EMBL" id="NMO21119.1"/>
    </source>
</evidence>
<proteinExistence type="predicted"/>
<dbReference type="Proteomes" id="UP000518300">
    <property type="component" value="Unassembled WGS sequence"/>
</dbReference>
<name>A0A848LTW6_9BACT</name>
<sequence length="192" mass="20930">MTKESSAAKVRPMRARILERLAAPTTAAALARELGTSRQKVGYHLRELEEQGLVELVEERRKGNVVERLVKASSRAYLVSAEALASLAPDPAAAVDRFSSAYLIAVAARSVREVATLRERAQKAGKTLPTFSLQADVRFANAKSRHAFAEDLAEAVARLVAKHHDEKAEGGRHYRLFLGVHPAAAPEKESPE</sequence>
<dbReference type="Gene3D" id="1.10.10.10">
    <property type="entry name" value="Winged helix-like DNA-binding domain superfamily/Winged helix DNA-binding domain"/>
    <property type="match status" value="1"/>
</dbReference>
<reference evidence="1 2" key="1">
    <citation type="submission" date="2020-04" db="EMBL/GenBank/DDBJ databases">
        <title>Draft genome of Pyxidicoccus fallax type strain.</title>
        <authorList>
            <person name="Whitworth D.E."/>
        </authorList>
    </citation>
    <scope>NUCLEOTIDE SEQUENCE [LARGE SCALE GENOMIC DNA]</scope>
    <source>
        <strain evidence="1 2">DSM 14698</strain>
    </source>
</reference>
<dbReference type="Pfam" id="PF12840">
    <property type="entry name" value="HTH_20"/>
    <property type="match status" value="1"/>
</dbReference>
<dbReference type="SUPFAM" id="SSF46785">
    <property type="entry name" value="Winged helix' DNA-binding domain"/>
    <property type="match status" value="1"/>
</dbReference>
<keyword evidence="2" id="KW-1185">Reference proteome</keyword>